<accession>A0A974DKD7</accession>
<protein>
    <submittedName>
        <fullName evidence="1">Uncharacterized protein</fullName>
    </submittedName>
</protein>
<proteinExistence type="predicted"/>
<name>A0A974DKD7_XENLA</name>
<dbReference type="EMBL" id="CM004469">
    <property type="protein sequence ID" value="OCT92636.1"/>
    <property type="molecule type" value="Genomic_DNA"/>
</dbReference>
<evidence type="ECO:0000313" key="2">
    <source>
        <dbReference type="Proteomes" id="UP000694892"/>
    </source>
</evidence>
<organism evidence="1 2">
    <name type="scientific">Xenopus laevis</name>
    <name type="common">African clawed frog</name>
    <dbReference type="NCBI Taxonomy" id="8355"/>
    <lineage>
        <taxon>Eukaryota</taxon>
        <taxon>Metazoa</taxon>
        <taxon>Chordata</taxon>
        <taxon>Craniata</taxon>
        <taxon>Vertebrata</taxon>
        <taxon>Euteleostomi</taxon>
        <taxon>Amphibia</taxon>
        <taxon>Batrachia</taxon>
        <taxon>Anura</taxon>
        <taxon>Pipoidea</taxon>
        <taxon>Pipidae</taxon>
        <taxon>Xenopodinae</taxon>
        <taxon>Xenopus</taxon>
        <taxon>Xenopus</taxon>
    </lineage>
</organism>
<dbReference type="Proteomes" id="UP000694892">
    <property type="component" value="Chromosome 2S"/>
</dbReference>
<evidence type="ECO:0000313" key="1">
    <source>
        <dbReference type="EMBL" id="OCT92636.1"/>
    </source>
</evidence>
<reference evidence="2" key="1">
    <citation type="journal article" date="2016" name="Nature">
        <title>Genome evolution in the allotetraploid frog Xenopus laevis.</title>
        <authorList>
            <person name="Session A.M."/>
            <person name="Uno Y."/>
            <person name="Kwon T."/>
            <person name="Chapman J.A."/>
            <person name="Toyoda A."/>
            <person name="Takahashi S."/>
            <person name="Fukui A."/>
            <person name="Hikosaka A."/>
            <person name="Suzuki A."/>
            <person name="Kondo M."/>
            <person name="van Heeringen S.J."/>
            <person name="Quigley I."/>
            <person name="Heinz S."/>
            <person name="Ogino H."/>
            <person name="Ochi H."/>
            <person name="Hellsten U."/>
            <person name="Lyons J.B."/>
            <person name="Simakov O."/>
            <person name="Putnam N."/>
            <person name="Stites J."/>
            <person name="Kuroki Y."/>
            <person name="Tanaka T."/>
            <person name="Michiue T."/>
            <person name="Watanabe M."/>
            <person name="Bogdanovic O."/>
            <person name="Lister R."/>
            <person name="Georgiou G."/>
            <person name="Paranjpe S.S."/>
            <person name="van Kruijsbergen I."/>
            <person name="Shu S."/>
            <person name="Carlson J."/>
            <person name="Kinoshita T."/>
            <person name="Ohta Y."/>
            <person name="Mawaribuchi S."/>
            <person name="Jenkins J."/>
            <person name="Grimwood J."/>
            <person name="Schmutz J."/>
            <person name="Mitros T."/>
            <person name="Mozaffari S.V."/>
            <person name="Suzuki Y."/>
            <person name="Haramoto Y."/>
            <person name="Yamamoto T.S."/>
            <person name="Takagi C."/>
            <person name="Heald R."/>
            <person name="Miller K."/>
            <person name="Haudenschild C."/>
            <person name="Kitzman J."/>
            <person name="Nakayama T."/>
            <person name="Izutsu Y."/>
            <person name="Robert J."/>
            <person name="Fortriede J."/>
            <person name="Burns K."/>
            <person name="Lotay V."/>
            <person name="Karimi K."/>
            <person name="Yasuoka Y."/>
            <person name="Dichmann D.S."/>
            <person name="Flajnik M.F."/>
            <person name="Houston D.W."/>
            <person name="Shendure J."/>
            <person name="DuPasquier L."/>
            <person name="Vize P.D."/>
            <person name="Zorn A.M."/>
            <person name="Ito M."/>
            <person name="Marcotte E.M."/>
            <person name="Wallingford J.B."/>
            <person name="Ito Y."/>
            <person name="Asashima M."/>
            <person name="Ueno N."/>
            <person name="Matsuda Y."/>
            <person name="Veenstra G.J."/>
            <person name="Fujiyama A."/>
            <person name="Harland R.M."/>
            <person name="Taira M."/>
            <person name="Rokhsar D.S."/>
        </authorList>
    </citation>
    <scope>NUCLEOTIDE SEQUENCE [LARGE SCALE GENOMIC DNA]</scope>
    <source>
        <strain evidence="2">J</strain>
    </source>
</reference>
<sequence>MRVPPPCCGASDRQLTDARASCSASALLILNRSTAMWEPRWKEKGSRALCKVLAQECNSSNSSSSLPSLVAGSQCHRNQMHQIRWWAG</sequence>
<gene>
    <name evidence="1" type="ORF">XELAEV_18015694mg</name>
</gene>
<dbReference type="AlphaFoldDB" id="A0A974DKD7"/>